<feature type="domain" description="HTH luxR-type" evidence="4">
    <location>
        <begin position="859"/>
        <end position="924"/>
    </location>
</feature>
<reference evidence="5 6" key="1">
    <citation type="submission" date="2019-02" db="EMBL/GenBank/DDBJ databases">
        <title>Kribbella capetownensis sp. nov. and Kribbella speibonae sp. nov., isolated from soil.</title>
        <authorList>
            <person name="Curtis S.M."/>
            <person name="Norton I."/>
            <person name="Everest G.J."/>
            <person name="Meyers P.R."/>
        </authorList>
    </citation>
    <scope>NUCLEOTIDE SEQUENCE [LARGE SCALE GENOMIC DNA]</scope>
    <source>
        <strain evidence="5 6">KCTC 29219</strain>
    </source>
</reference>
<feature type="compositionally biased region" description="Basic and acidic residues" evidence="3">
    <location>
        <begin position="849"/>
        <end position="858"/>
    </location>
</feature>
<keyword evidence="6" id="KW-1185">Reference proteome</keyword>
<evidence type="ECO:0000259" key="4">
    <source>
        <dbReference type="PROSITE" id="PS50043"/>
    </source>
</evidence>
<dbReference type="PANTHER" id="PTHR16305">
    <property type="entry name" value="TESTICULAR SOLUBLE ADENYLYL CYCLASE"/>
    <property type="match status" value="1"/>
</dbReference>
<dbReference type="GO" id="GO:0005524">
    <property type="term" value="F:ATP binding"/>
    <property type="evidence" value="ECO:0007669"/>
    <property type="project" value="UniProtKB-KW"/>
</dbReference>
<dbReference type="AlphaFoldDB" id="A0A4R0H3L0"/>
<dbReference type="SUPFAM" id="SSF46894">
    <property type="entry name" value="C-terminal effector domain of the bipartite response regulators"/>
    <property type="match status" value="1"/>
</dbReference>
<dbReference type="EMBL" id="SJJZ01000004">
    <property type="protein sequence ID" value="TCC04218.1"/>
    <property type="molecule type" value="Genomic_DNA"/>
</dbReference>
<dbReference type="InterPro" id="IPR016032">
    <property type="entry name" value="Sig_transdc_resp-reg_C-effctor"/>
</dbReference>
<dbReference type="Gene3D" id="1.10.10.10">
    <property type="entry name" value="Winged helix-like DNA-binding domain superfamily/Winged helix DNA-binding domain"/>
    <property type="match status" value="1"/>
</dbReference>
<dbReference type="PROSITE" id="PS50043">
    <property type="entry name" value="HTH_LUXR_2"/>
    <property type="match status" value="1"/>
</dbReference>
<dbReference type="PANTHER" id="PTHR16305:SF28">
    <property type="entry name" value="GUANYLATE CYCLASE DOMAIN-CONTAINING PROTEIN"/>
    <property type="match status" value="1"/>
</dbReference>
<organism evidence="5 6">
    <name type="scientific">Kribbella soli</name>
    <dbReference type="NCBI Taxonomy" id="1124743"/>
    <lineage>
        <taxon>Bacteria</taxon>
        <taxon>Bacillati</taxon>
        <taxon>Actinomycetota</taxon>
        <taxon>Actinomycetes</taxon>
        <taxon>Propionibacteriales</taxon>
        <taxon>Kribbellaceae</taxon>
        <taxon>Kribbella</taxon>
    </lineage>
</organism>
<dbReference type="OrthoDB" id="9803630at2"/>
<dbReference type="Gene3D" id="1.25.40.10">
    <property type="entry name" value="Tetratricopeptide repeat domain"/>
    <property type="match status" value="1"/>
</dbReference>
<dbReference type="Pfam" id="PF13191">
    <property type="entry name" value="AAA_16"/>
    <property type="match status" value="1"/>
</dbReference>
<dbReference type="InterPro" id="IPR011990">
    <property type="entry name" value="TPR-like_helical_dom_sf"/>
</dbReference>
<evidence type="ECO:0000313" key="6">
    <source>
        <dbReference type="Proteomes" id="UP000292346"/>
    </source>
</evidence>
<proteinExistence type="predicted"/>
<feature type="region of interest" description="Disordered" evidence="3">
    <location>
        <begin position="849"/>
        <end position="868"/>
    </location>
</feature>
<name>A0A4R0H3L0_9ACTN</name>
<comment type="caution">
    <text evidence="5">The sequence shown here is derived from an EMBL/GenBank/DDBJ whole genome shotgun (WGS) entry which is preliminary data.</text>
</comment>
<dbReference type="Proteomes" id="UP000292346">
    <property type="component" value="Unassembled WGS sequence"/>
</dbReference>
<evidence type="ECO:0000256" key="3">
    <source>
        <dbReference type="SAM" id="MobiDB-lite"/>
    </source>
</evidence>
<dbReference type="GO" id="GO:0006355">
    <property type="term" value="P:regulation of DNA-templated transcription"/>
    <property type="evidence" value="ECO:0007669"/>
    <property type="project" value="InterPro"/>
</dbReference>
<dbReference type="SUPFAM" id="SSF52540">
    <property type="entry name" value="P-loop containing nucleoside triphosphate hydrolases"/>
    <property type="match status" value="1"/>
</dbReference>
<dbReference type="InterPro" id="IPR027417">
    <property type="entry name" value="P-loop_NTPase"/>
</dbReference>
<keyword evidence="1" id="KW-0547">Nucleotide-binding</keyword>
<dbReference type="GO" id="GO:0003677">
    <property type="term" value="F:DNA binding"/>
    <property type="evidence" value="ECO:0007669"/>
    <property type="project" value="InterPro"/>
</dbReference>
<evidence type="ECO:0000256" key="2">
    <source>
        <dbReference type="ARBA" id="ARBA00022840"/>
    </source>
</evidence>
<dbReference type="InterPro" id="IPR036388">
    <property type="entry name" value="WH-like_DNA-bd_sf"/>
</dbReference>
<dbReference type="InterPro" id="IPR000792">
    <property type="entry name" value="Tscrpt_reg_LuxR_C"/>
</dbReference>
<dbReference type="GO" id="GO:0004016">
    <property type="term" value="F:adenylate cyclase activity"/>
    <property type="evidence" value="ECO:0007669"/>
    <property type="project" value="TreeGrafter"/>
</dbReference>
<dbReference type="InterPro" id="IPR041664">
    <property type="entry name" value="AAA_16"/>
</dbReference>
<evidence type="ECO:0000313" key="5">
    <source>
        <dbReference type="EMBL" id="TCC04218.1"/>
    </source>
</evidence>
<accession>A0A4R0H3L0</accession>
<keyword evidence="2" id="KW-0067">ATP-binding</keyword>
<dbReference type="Pfam" id="PF00196">
    <property type="entry name" value="GerE"/>
    <property type="match status" value="1"/>
</dbReference>
<gene>
    <name evidence="5" type="ORF">E0H45_34630</name>
</gene>
<dbReference type="SMART" id="SM00421">
    <property type="entry name" value="HTH_LUXR"/>
    <property type="match status" value="1"/>
</dbReference>
<sequence>MMVCMADLMVGRGDEAPVLRRLIADLAERSAAVVVRGEAGIGKTLLVRTVLDEQSGSGVRIFRGACAPMSGATAYSGLGAAVTAALSQSAASSQFPSAAAARAWSVQTLAGVLDGDVAQGTVLLVEDVHWADWSTLDFLAHLTRNLPERRLLVLLTWRDETVEPDRLTWLGEVLRTPGLVDLPLRRLTEQETLQQLRALQPDCTAETVATVYGRSIGNPYLNVELVRGDLTVPASLRQLLLARLQALSPTARAVVAATGSLARALDDDDLLAVADSAADAVREACDSGLVIRDSEVGCAARHPVIAEVAYDQLLSSERRDLHARLAKHLADRIGSETTASELAEVAEQYHRASERDAAFSWALMAARAAEKEYAFAEAGHWFAVASSLWRPSDLADDRVPQRLVLAERAASLLGGAGRHAEALALLEAAVHESDAEVGTLEALLMRGRLRALGDDLAGAMADLERARRLVPVEDDRLLGQVAISHGTMLNGYAHTAETAEAAQAALEHATRAGDTRTIGQARAMLGAVAANEGRLDEAFAEVLAALKIARDVAEPEDLAMAAMILTYVHGLRNDSAQAVAVADTIQAELRHLMVNEHWIEGLLESNAVYNLYLAGRWDEALNREDKGRPPSGPAFKDSQLALIHLARGNLQKAVELMRGQEVFAVDDQPQDKSDYAQITAQLRLVQHRPREALALVLDAAELSHDTEDELVSGSLLCVGLEAAVAAQSPDGFDRLLTLLPRAVSGVEAAALAASVDGERSRIRGTPDPAAWLTAAQEWAALGRPYWEAQARLRAAEALLAQRRQPGARGRATGELETARRIAGQLGAAPLLSRIQALAKIARIHLDDSATEHHEHRGATADPQSPLTERERQVLALVAAGRTNREIGATLYMSPKTASVHVTHILEKLGVQSRVQAAAEAVRLGLTGHPEPPT</sequence>
<dbReference type="PRINTS" id="PR00038">
    <property type="entry name" value="HTHLUXR"/>
</dbReference>
<dbReference type="CDD" id="cd06170">
    <property type="entry name" value="LuxR_C_like"/>
    <property type="match status" value="1"/>
</dbReference>
<dbReference type="GO" id="GO:0005737">
    <property type="term" value="C:cytoplasm"/>
    <property type="evidence" value="ECO:0007669"/>
    <property type="project" value="TreeGrafter"/>
</dbReference>
<evidence type="ECO:0000256" key="1">
    <source>
        <dbReference type="ARBA" id="ARBA00022741"/>
    </source>
</evidence>
<protein>
    <recommendedName>
        <fullName evidence="4">HTH luxR-type domain-containing protein</fullName>
    </recommendedName>
</protein>